<keyword evidence="2" id="KW-0812">Transmembrane</keyword>
<evidence type="ECO:0000313" key="3">
    <source>
        <dbReference type="EMBL" id="UOQ45711.1"/>
    </source>
</evidence>
<keyword evidence="2" id="KW-0472">Membrane</keyword>
<evidence type="ECO:0000256" key="1">
    <source>
        <dbReference type="SAM" id="MobiDB-lite"/>
    </source>
</evidence>
<name>A0ABY4EMM6_9BACI</name>
<reference evidence="3 4" key="1">
    <citation type="submission" date="2022-04" db="EMBL/GenBank/DDBJ databases">
        <title>Halobacillus sp. isolated from saltern.</title>
        <authorList>
            <person name="Won M."/>
            <person name="Lee C.-M."/>
            <person name="Woen H.-Y."/>
            <person name="Kwon S.-W."/>
        </authorList>
    </citation>
    <scope>NUCLEOTIDE SEQUENCE [LARGE SCALE GENOMIC DNA]</scope>
    <source>
        <strain evidence="3 4">SSBR10-3</strain>
    </source>
</reference>
<evidence type="ECO:0000313" key="4">
    <source>
        <dbReference type="Proteomes" id="UP000831787"/>
    </source>
</evidence>
<evidence type="ECO:0008006" key="5">
    <source>
        <dbReference type="Google" id="ProtNLM"/>
    </source>
</evidence>
<dbReference type="Proteomes" id="UP000831787">
    <property type="component" value="Chromosome"/>
</dbReference>
<sequence>MGLFQCVWLLFGIIILGTFVTMRNFKRTCLTIMVVMAAVSSLQGCGTSEHPPSEKDTPSSGQEEEDSPPKVTVEEAKQYLGRKQPSLECSYTQDKEMNGEPYYEFRCKKAGGSSISLYVHKNLKKIMQPQKEKDKPVTDPK</sequence>
<feature type="transmembrane region" description="Helical" evidence="2">
    <location>
        <begin position="6"/>
        <end position="25"/>
    </location>
</feature>
<dbReference type="RefSeq" id="WP_244712541.1">
    <property type="nucleotide sequence ID" value="NZ_CP095073.1"/>
</dbReference>
<organism evidence="3 4">
    <name type="scientific">Halobacillus salinarum</name>
    <dbReference type="NCBI Taxonomy" id="2932257"/>
    <lineage>
        <taxon>Bacteria</taxon>
        <taxon>Bacillati</taxon>
        <taxon>Bacillota</taxon>
        <taxon>Bacilli</taxon>
        <taxon>Bacillales</taxon>
        <taxon>Bacillaceae</taxon>
        <taxon>Halobacillus</taxon>
    </lineage>
</organism>
<keyword evidence="2" id="KW-1133">Transmembrane helix</keyword>
<protein>
    <recommendedName>
        <fullName evidence="5">Lipoprotein</fullName>
    </recommendedName>
</protein>
<keyword evidence="4" id="KW-1185">Reference proteome</keyword>
<dbReference type="EMBL" id="CP095073">
    <property type="protein sequence ID" value="UOQ45711.1"/>
    <property type="molecule type" value="Genomic_DNA"/>
</dbReference>
<evidence type="ECO:0000256" key="2">
    <source>
        <dbReference type="SAM" id="Phobius"/>
    </source>
</evidence>
<proteinExistence type="predicted"/>
<feature type="region of interest" description="Disordered" evidence="1">
    <location>
        <begin position="43"/>
        <end position="79"/>
    </location>
</feature>
<accession>A0ABY4EMM6</accession>
<gene>
    <name evidence="3" type="ORF">MUN89_07210</name>
</gene>